<dbReference type="InterPro" id="IPR025393">
    <property type="entry name" value="DUF4301"/>
</dbReference>
<dbReference type="AlphaFoldDB" id="A0A3D9HAW7"/>
<dbReference type="InterPro" id="IPR029044">
    <property type="entry name" value="Nucleotide-diphossugar_trans"/>
</dbReference>
<feature type="domain" description="DUF4301" evidence="1">
    <location>
        <begin position="5"/>
        <end position="516"/>
    </location>
</feature>
<reference evidence="2 3" key="1">
    <citation type="submission" date="2018-07" db="EMBL/GenBank/DDBJ databases">
        <title>Genomic Encyclopedia of Type Strains, Phase III (KMG-III): the genomes of soil and plant-associated and newly described type strains.</title>
        <authorList>
            <person name="Whitman W."/>
        </authorList>
    </citation>
    <scope>NUCLEOTIDE SEQUENCE [LARGE SCALE GENOMIC DNA]</scope>
    <source>
        <strain evidence="2 3">CECT 7946</strain>
    </source>
</reference>
<keyword evidence="3" id="KW-1185">Reference proteome</keyword>
<sequence>MKFTDKDIQQIESKGLNLDLVKKQIEIFETGIPFTNISEAATIKSGIMALNDTLIKKYVAVFNAEKDNKSLLKFVPASGAASRMFKFLFQFVNQYNSNEQSINSYINRNNLRELSLFMVGMEKFPFYNKVLELLKSKGINYKTLSTQEKVWHFAKAMLDENQLNFGNQPKGLLPFHQYKKDHISTAFEEHLYEAALYASSNGLAKLHFTISEVHEKKFTEEFKNIKHYIEQITGVTFDISFSYQQQSTDTIAVTLQNKPFRESDGSILFRPSGHGALLKNLNALDADIVFVKNIDNVVVYKYKDEVATHKKVLAGILLELQTKTFEYLHHLDSEEISEENIAAIENFLTHKLSVKISDEYKKYADRYKIEYLQDKLNRPIRICGMVKNEGEPGGGPFWVKDHKSNQSLQIVESAQINLKDSKQEDILKNATHFNPVDLVCGIKNYKGEKFDLENYVDHNAAFITQKTKNGKELKALELPGLWNGSMAHWTTIFVEVPIITFNPVKTVNDLLKAPHQIKE</sequence>
<evidence type="ECO:0000313" key="2">
    <source>
        <dbReference type="EMBL" id="RED46638.1"/>
    </source>
</evidence>
<evidence type="ECO:0000313" key="3">
    <source>
        <dbReference type="Proteomes" id="UP000256980"/>
    </source>
</evidence>
<dbReference type="Pfam" id="PF14134">
    <property type="entry name" value="DUF4301"/>
    <property type="match status" value="1"/>
</dbReference>
<dbReference type="RefSeq" id="WP_115815761.1">
    <property type="nucleotide sequence ID" value="NZ_QRDV01000001.1"/>
</dbReference>
<protein>
    <submittedName>
        <fullName evidence="2">Uncharacterized protein DUF4301</fullName>
    </submittedName>
</protein>
<accession>A0A3D9HAW7</accession>
<dbReference type="Proteomes" id="UP000256980">
    <property type="component" value="Unassembled WGS sequence"/>
</dbReference>
<evidence type="ECO:0000259" key="1">
    <source>
        <dbReference type="Pfam" id="PF14134"/>
    </source>
</evidence>
<dbReference type="EMBL" id="QRDV01000001">
    <property type="protein sequence ID" value="RED46638.1"/>
    <property type="molecule type" value="Genomic_DNA"/>
</dbReference>
<dbReference type="SUPFAM" id="SSF53448">
    <property type="entry name" value="Nucleotide-diphospho-sugar transferases"/>
    <property type="match status" value="1"/>
</dbReference>
<name>A0A3D9HAW7_9FLAO</name>
<proteinExistence type="predicted"/>
<comment type="caution">
    <text evidence="2">The sequence shown here is derived from an EMBL/GenBank/DDBJ whole genome shotgun (WGS) entry which is preliminary data.</text>
</comment>
<dbReference type="OrthoDB" id="5572060at2"/>
<gene>
    <name evidence="2" type="ORF">DFQ10_101409</name>
</gene>
<organism evidence="2 3">
    <name type="scientific">Winogradskyella eximia</name>
    <dbReference type="NCBI Taxonomy" id="262006"/>
    <lineage>
        <taxon>Bacteria</taxon>
        <taxon>Pseudomonadati</taxon>
        <taxon>Bacteroidota</taxon>
        <taxon>Flavobacteriia</taxon>
        <taxon>Flavobacteriales</taxon>
        <taxon>Flavobacteriaceae</taxon>
        <taxon>Winogradskyella</taxon>
    </lineage>
</organism>